<feature type="region of interest" description="Disordered" evidence="1">
    <location>
        <begin position="1"/>
        <end position="36"/>
    </location>
</feature>
<feature type="compositionally biased region" description="Polar residues" evidence="1">
    <location>
        <begin position="1"/>
        <end position="10"/>
    </location>
</feature>
<dbReference type="Proteomes" id="UP000563426">
    <property type="component" value="Unassembled WGS sequence"/>
</dbReference>
<organism evidence="2 3">
    <name type="scientific">Corallococcus exercitus</name>
    <dbReference type="NCBI Taxonomy" id="2316736"/>
    <lineage>
        <taxon>Bacteria</taxon>
        <taxon>Pseudomonadati</taxon>
        <taxon>Myxococcota</taxon>
        <taxon>Myxococcia</taxon>
        <taxon>Myxococcales</taxon>
        <taxon>Cystobacterineae</taxon>
        <taxon>Myxococcaceae</taxon>
        <taxon>Corallococcus</taxon>
    </lineage>
</organism>
<gene>
    <name evidence="2" type="ORF">HMI49_27745</name>
</gene>
<dbReference type="AlphaFoldDB" id="A0A7Y4KNK9"/>
<accession>A0A7Y4KNK9</accession>
<evidence type="ECO:0000313" key="3">
    <source>
        <dbReference type="Proteomes" id="UP000563426"/>
    </source>
</evidence>
<name>A0A7Y4KNK9_9BACT</name>
<protein>
    <submittedName>
        <fullName evidence="2">Uncharacterized protein</fullName>
    </submittedName>
</protein>
<comment type="caution">
    <text evidence="2">The sequence shown here is derived from an EMBL/GenBank/DDBJ whole genome shotgun (WGS) entry which is preliminary data.</text>
</comment>
<evidence type="ECO:0000256" key="1">
    <source>
        <dbReference type="SAM" id="MobiDB-lite"/>
    </source>
</evidence>
<dbReference type="EMBL" id="JABFJV010000198">
    <property type="protein sequence ID" value="NOK37003.1"/>
    <property type="molecule type" value="Genomic_DNA"/>
</dbReference>
<keyword evidence="3" id="KW-1185">Reference proteome</keyword>
<evidence type="ECO:0000313" key="2">
    <source>
        <dbReference type="EMBL" id="NOK37003.1"/>
    </source>
</evidence>
<sequence>MGSSGCNCPPTSGGPGSLHAARGRGRSEEDHPGEGMVGFGAMRTRALFALSVGLLSTPALAQKEFFFGTGEPPVFREADMDKRFLRSRVNQALVQGTNDANCAQLVGALLTIVGESAPYLHKRDENFYLDPVLIQALGTQLSTPRFPANMFLVSMMRRVLIDKRLPPEWMQTAVALAPYYPPLDLSKLRFIADGVKPVDSFFFTLPAILERYDVEVLKANTTAASVADAKFRDDYLDKEVAFSGLEFIDAKLEKPKKRGKKGPPPEPPALMARLVYYLPDPGNDGLLSGLTYGKPKVRPAVNITARLKEDQYTALTQLPKGSRVLLRGRFWEYRKQLKELEVRDAYLFQDRDWAQNPALADPNAVAACPLAFNDLTGTAPVQPGGFGGKR</sequence>
<proteinExistence type="predicted"/>
<reference evidence="2 3" key="1">
    <citation type="submission" date="2020-05" db="EMBL/GenBank/DDBJ databases">
        <authorList>
            <person name="Whitworth D."/>
        </authorList>
    </citation>
    <scope>NUCLEOTIDE SEQUENCE [LARGE SCALE GENOMIC DNA]</scope>
    <source>
        <strain evidence="2 3">AB043B</strain>
    </source>
</reference>